<organism evidence="9 10">
    <name type="scientific">Ogataea philodendri</name>
    <dbReference type="NCBI Taxonomy" id="1378263"/>
    <lineage>
        <taxon>Eukaryota</taxon>
        <taxon>Fungi</taxon>
        <taxon>Dikarya</taxon>
        <taxon>Ascomycota</taxon>
        <taxon>Saccharomycotina</taxon>
        <taxon>Pichiomycetes</taxon>
        <taxon>Pichiales</taxon>
        <taxon>Pichiaceae</taxon>
        <taxon>Ogataea</taxon>
    </lineage>
</organism>
<dbReference type="Proteomes" id="UP000769157">
    <property type="component" value="Unassembled WGS sequence"/>
</dbReference>
<dbReference type="GO" id="GO:0016020">
    <property type="term" value="C:membrane"/>
    <property type="evidence" value="ECO:0007669"/>
    <property type="project" value="UniProtKB-SubCell"/>
</dbReference>
<feature type="compositionally biased region" description="Basic residues" evidence="8">
    <location>
        <begin position="14"/>
        <end position="25"/>
    </location>
</feature>
<keyword evidence="5 7" id="KW-1133">Transmembrane helix</keyword>
<dbReference type="EMBL" id="JAEUBE010000366">
    <property type="protein sequence ID" value="KAH3663742.1"/>
    <property type="molecule type" value="Genomic_DNA"/>
</dbReference>
<protein>
    <recommendedName>
        <fullName evidence="3 7">Defect at low temperature protein 1</fullName>
    </recommendedName>
</protein>
<comment type="subcellular location">
    <subcellularLocation>
        <location evidence="7">Membrane</location>
        <topology evidence="7">Multi-pass membrane protein</topology>
    </subcellularLocation>
</comment>
<evidence type="ECO:0000313" key="10">
    <source>
        <dbReference type="Proteomes" id="UP000769157"/>
    </source>
</evidence>
<sequence length="278" mass="32220">MNRFQSLPRALGQPKHHLERRRKHRDTPQPNQRRKPKKLRQVGQKSRGVLIWLYSISLLIFIVVFLLLNALVPLDLILRSTSLSSLTFIALVVVIASALFLFISAVIYILRILILKRYLQDIPKAYVPITERDIGARESKYISQGIARAKKIKQLARPNATVDHPGLHSADQINDPTLPDNVVYEDVVRAIGEDVRYRHTLHLTHSFQVQVEPNQTLRDIVYTTLRRATLSEKESHLVFDFLAHYEKLRFSGKPISRTDFLVFLSLWNHTKTVLRREL</sequence>
<reference evidence="9" key="2">
    <citation type="submission" date="2021-01" db="EMBL/GenBank/DDBJ databases">
        <authorList>
            <person name="Schikora-Tamarit M.A."/>
        </authorList>
    </citation>
    <scope>NUCLEOTIDE SEQUENCE</scope>
    <source>
        <strain evidence="9">CBS6075</strain>
    </source>
</reference>
<evidence type="ECO:0000256" key="1">
    <source>
        <dbReference type="ARBA" id="ARBA00002489"/>
    </source>
</evidence>
<dbReference type="OrthoDB" id="4096362at2759"/>
<evidence type="ECO:0000256" key="8">
    <source>
        <dbReference type="SAM" id="MobiDB-lite"/>
    </source>
</evidence>
<evidence type="ECO:0000256" key="3">
    <source>
        <dbReference type="ARBA" id="ARBA00021353"/>
    </source>
</evidence>
<evidence type="ECO:0000313" key="9">
    <source>
        <dbReference type="EMBL" id="KAH3663742.1"/>
    </source>
</evidence>
<evidence type="ECO:0000256" key="4">
    <source>
        <dbReference type="ARBA" id="ARBA00022692"/>
    </source>
</evidence>
<keyword evidence="4 7" id="KW-0812">Transmembrane</keyword>
<evidence type="ECO:0000256" key="5">
    <source>
        <dbReference type="ARBA" id="ARBA00022989"/>
    </source>
</evidence>
<evidence type="ECO:0000256" key="6">
    <source>
        <dbReference type="ARBA" id="ARBA00023136"/>
    </source>
</evidence>
<accession>A0A9P8P224</accession>
<dbReference type="PANTHER" id="PTHR40021:SF1">
    <property type="entry name" value="DEFECT AT LOW TEMPERATURE PROTEIN 1"/>
    <property type="match status" value="1"/>
</dbReference>
<evidence type="ECO:0000256" key="7">
    <source>
        <dbReference type="RuleBase" id="RU367100"/>
    </source>
</evidence>
<gene>
    <name evidence="7" type="primary">DLT1</name>
    <name evidence="9" type="ORF">OGAPHI_005144</name>
</gene>
<comment type="caution">
    <text evidence="9">The sequence shown here is derived from an EMBL/GenBank/DDBJ whole genome shotgun (WGS) entry which is preliminary data.</text>
</comment>
<comment type="function">
    <text evidence="1 7">Required for growth under high-pressure and low-temperature conditions.</text>
</comment>
<dbReference type="InterPro" id="IPR038869">
    <property type="entry name" value="DLT1"/>
</dbReference>
<evidence type="ECO:0000256" key="2">
    <source>
        <dbReference type="ARBA" id="ARBA00005550"/>
    </source>
</evidence>
<dbReference type="AlphaFoldDB" id="A0A9P8P224"/>
<dbReference type="PANTHER" id="PTHR40021">
    <property type="entry name" value="DEFECT AT LOW TEMPERATURE PROTEIN 1"/>
    <property type="match status" value="1"/>
</dbReference>
<feature type="region of interest" description="Disordered" evidence="8">
    <location>
        <begin position="1"/>
        <end position="41"/>
    </location>
</feature>
<comment type="similarity">
    <text evidence="2 7">Belongs to the DLT1 family.</text>
</comment>
<feature type="transmembrane region" description="Helical" evidence="7">
    <location>
        <begin position="88"/>
        <end position="110"/>
    </location>
</feature>
<proteinExistence type="inferred from homology"/>
<reference evidence="9" key="1">
    <citation type="journal article" date="2021" name="Open Biol.">
        <title>Shared evolutionary footprints suggest mitochondrial oxidative damage underlies multiple complex I losses in fungi.</title>
        <authorList>
            <person name="Schikora-Tamarit M.A."/>
            <person name="Marcet-Houben M."/>
            <person name="Nosek J."/>
            <person name="Gabaldon T."/>
        </authorList>
    </citation>
    <scope>NUCLEOTIDE SEQUENCE</scope>
    <source>
        <strain evidence="9">CBS6075</strain>
    </source>
</reference>
<name>A0A9P8P224_9ASCO</name>
<keyword evidence="6 7" id="KW-0472">Membrane</keyword>
<keyword evidence="10" id="KW-1185">Reference proteome</keyword>
<feature type="transmembrane region" description="Helical" evidence="7">
    <location>
        <begin position="49"/>
        <end position="68"/>
    </location>
</feature>